<keyword evidence="3" id="KW-1185">Reference proteome</keyword>
<accession>A0A1U9KFK3</accession>
<dbReference type="eggNOG" id="COG0593">
    <property type="taxonomic scope" value="Bacteria"/>
</dbReference>
<dbReference type="Proteomes" id="UP000188937">
    <property type="component" value="Chromosome"/>
</dbReference>
<dbReference type="AlphaFoldDB" id="A0A1U9KFK3"/>
<feature type="region of interest" description="Disordered" evidence="1">
    <location>
        <begin position="1"/>
        <end position="26"/>
    </location>
</feature>
<organism evidence="2 3">
    <name type="scientific">Acetobacter aceti</name>
    <dbReference type="NCBI Taxonomy" id="435"/>
    <lineage>
        <taxon>Bacteria</taxon>
        <taxon>Pseudomonadati</taxon>
        <taxon>Pseudomonadota</taxon>
        <taxon>Alphaproteobacteria</taxon>
        <taxon>Acetobacterales</taxon>
        <taxon>Acetobacteraceae</taxon>
        <taxon>Acetobacter</taxon>
        <taxon>Acetobacter subgen. Acetobacter</taxon>
    </lineage>
</organism>
<dbReference type="RefSeq" id="WP_077812622.1">
    <property type="nucleotide sequence ID" value="NZ_CP014692.1"/>
</dbReference>
<dbReference type="SUPFAM" id="SSF52540">
    <property type="entry name" value="P-loop containing nucleoside triphosphate hydrolases"/>
    <property type="match status" value="1"/>
</dbReference>
<reference evidence="2 3" key="1">
    <citation type="submission" date="2016-03" db="EMBL/GenBank/DDBJ databases">
        <title>Acetic acid bacteria sequencing.</title>
        <authorList>
            <person name="Brandt J."/>
            <person name="Jakob F."/>
            <person name="Vogel R.F."/>
        </authorList>
    </citation>
    <scope>NUCLEOTIDE SEQUENCE [LARGE SCALE GENOMIC DNA]</scope>
    <source>
        <strain evidence="2 3">TMW2.1153</strain>
    </source>
</reference>
<evidence type="ECO:0000313" key="2">
    <source>
        <dbReference type="EMBL" id="AQS84580.1"/>
    </source>
</evidence>
<dbReference type="STRING" id="435.A0U92_07075"/>
<evidence type="ECO:0000256" key="1">
    <source>
        <dbReference type="SAM" id="MobiDB-lite"/>
    </source>
</evidence>
<proteinExistence type="predicted"/>
<name>A0A1U9KFK3_ACEAC</name>
<dbReference type="OrthoDB" id="7390113at2"/>
<dbReference type="GO" id="GO:0005886">
    <property type="term" value="C:plasma membrane"/>
    <property type="evidence" value="ECO:0007669"/>
    <property type="project" value="TreeGrafter"/>
</dbReference>
<protein>
    <submittedName>
        <fullName evidence="2">Chromosomal replication initiator DnaA</fullName>
    </submittedName>
</protein>
<dbReference type="Gene3D" id="1.10.8.60">
    <property type="match status" value="1"/>
</dbReference>
<evidence type="ECO:0000313" key="3">
    <source>
        <dbReference type="Proteomes" id="UP000188937"/>
    </source>
</evidence>
<dbReference type="GO" id="GO:0003688">
    <property type="term" value="F:DNA replication origin binding"/>
    <property type="evidence" value="ECO:0007669"/>
    <property type="project" value="TreeGrafter"/>
</dbReference>
<gene>
    <name evidence="2" type="ORF">A0U92_07075</name>
</gene>
<dbReference type="EMBL" id="CP014692">
    <property type="protein sequence ID" value="AQS84580.1"/>
    <property type="molecule type" value="Genomic_DNA"/>
</dbReference>
<dbReference type="GO" id="GO:0006270">
    <property type="term" value="P:DNA replication initiation"/>
    <property type="evidence" value="ECO:0007669"/>
    <property type="project" value="TreeGrafter"/>
</dbReference>
<dbReference type="Gene3D" id="3.40.50.300">
    <property type="entry name" value="P-loop containing nucleotide triphosphate hydrolases"/>
    <property type="match status" value="1"/>
</dbReference>
<dbReference type="KEGG" id="aace:A0U92_07075"/>
<dbReference type="InterPro" id="IPR027417">
    <property type="entry name" value="P-loop_NTPase"/>
</dbReference>
<dbReference type="PANTHER" id="PTHR30050">
    <property type="entry name" value="CHROMOSOMAL REPLICATION INITIATOR PROTEIN DNAA"/>
    <property type="match status" value="1"/>
</dbReference>
<sequence length="248" mass="27778">MTEQVYDPERPGQPGSGEKRSDDMRQLPLPFGHRRRFDEAGFVSGRSNAAARTWLFATDAEKSWSENRLALWGGQGRGKTHLLRVWAQRNDAMIVDAAQGLPDIATLLERTPHALALDALPEQGLDELALLRIINTSRERRMPLLMVARTPPSQWTVTLPDLCSRLRATMTVEIGPAEDVLLHRLMLRLLAERQLVVPRQITDWLLQRLPREASAIEDAVSRIDAVTLASGQPFDLRAAARLLADLSE</sequence>
<dbReference type="PANTHER" id="PTHR30050:SF5">
    <property type="entry name" value="DNAA REGULATORY INACTIVATOR HDA"/>
    <property type="match status" value="1"/>
</dbReference>